<evidence type="ECO:0000256" key="1">
    <source>
        <dbReference type="SAM" id="MobiDB-lite"/>
    </source>
</evidence>
<feature type="region of interest" description="Disordered" evidence="1">
    <location>
        <begin position="19"/>
        <end position="39"/>
    </location>
</feature>
<keyword evidence="3" id="KW-0012">Acyltransferase</keyword>
<evidence type="ECO:0000313" key="4">
    <source>
        <dbReference type="Proteomes" id="UP001224775"/>
    </source>
</evidence>
<dbReference type="SUPFAM" id="SSF54495">
    <property type="entry name" value="UBC-like"/>
    <property type="match status" value="1"/>
</dbReference>
<dbReference type="InterPro" id="IPR016135">
    <property type="entry name" value="UBQ-conjugating_enzyme/RWD"/>
</dbReference>
<dbReference type="AlphaFoldDB" id="A0AAD8Y6J1"/>
<dbReference type="Proteomes" id="UP001224775">
    <property type="component" value="Unassembled WGS sequence"/>
</dbReference>
<comment type="caution">
    <text evidence="3">The sequence shown here is derived from an EMBL/GenBank/DDBJ whole genome shotgun (WGS) entry which is preliminary data.</text>
</comment>
<sequence>MASTKRLLKERAQLARNPVPYITFQDDDDDDDDADMGAGDTTSGIFEWRFLLELNPTHDDLDEADTIGRAADSPYCNAPSAPAAASAGSPKKGGILSRATRSSKANNDASAASSASTTTTTPSTAQSAYVAFKLKFPPNYPFKPPTITVLSKSYHPNINTKTGEICDAILTGEGWGPTLNIRKVCARLRKFLCDPDPDHPLESEIAQTLMDKPSVYKEKAYMFSKENLTKKAAFGAMQQKVSGRR</sequence>
<name>A0AAD8Y6J1_9STRA</name>
<dbReference type="SMART" id="SM00212">
    <property type="entry name" value="UBCc"/>
    <property type="match status" value="1"/>
</dbReference>
<gene>
    <name evidence="3" type="ORF">QTG54_008668</name>
</gene>
<dbReference type="EMBL" id="JATAAI010000015">
    <property type="protein sequence ID" value="KAK1740573.1"/>
    <property type="molecule type" value="Genomic_DNA"/>
</dbReference>
<reference evidence="3" key="1">
    <citation type="submission" date="2023-06" db="EMBL/GenBank/DDBJ databases">
        <title>Survivors Of The Sea: Transcriptome response of Skeletonema marinoi to long-term dormancy.</title>
        <authorList>
            <person name="Pinder M.I.M."/>
            <person name="Kourtchenko O."/>
            <person name="Robertson E.K."/>
            <person name="Larsson T."/>
            <person name="Maumus F."/>
            <person name="Osuna-Cruz C.M."/>
            <person name="Vancaester E."/>
            <person name="Stenow R."/>
            <person name="Vandepoele K."/>
            <person name="Ploug H."/>
            <person name="Bruchert V."/>
            <person name="Godhe A."/>
            <person name="Topel M."/>
        </authorList>
    </citation>
    <scope>NUCLEOTIDE SEQUENCE</scope>
    <source>
        <strain evidence="3">R05AC</strain>
    </source>
</reference>
<dbReference type="GO" id="GO:0061631">
    <property type="term" value="F:ubiquitin conjugating enzyme activity"/>
    <property type="evidence" value="ECO:0007669"/>
    <property type="project" value="UniProtKB-EC"/>
</dbReference>
<feature type="compositionally biased region" description="Acidic residues" evidence="1">
    <location>
        <begin position="25"/>
        <end position="35"/>
    </location>
</feature>
<evidence type="ECO:0000259" key="2">
    <source>
        <dbReference type="PROSITE" id="PS50127"/>
    </source>
</evidence>
<protein>
    <submittedName>
        <fullName evidence="3">Ubiquitin-conjugating enzyme E2</fullName>
        <ecNumber evidence="3">2.3.2.23</ecNumber>
    </submittedName>
</protein>
<evidence type="ECO:0000313" key="3">
    <source>
        <dbReference type="EMBL" id="KAK1740573.1"/>
    </source>
</evidence>
<organism evidence="3 4">
    <name type="scientific">Skeletonema marinoi</name>
    <dbReference type="NCBI Taxonomy" id="267567"/>
    <lineage>
        <taxon>Eukaryota</taxon>
        <taxon>Sar</taxon>
        <taxon>Stramenopiles</taxon>
        <taxon>Ochrophyta</taxon>
        <taxon>Bacillariophyta</taxon>
        <taxon>Coscinodiscophyceae</taxon>
        <taxon>Thalassiosirophycidae</taxon>
        <taxon>Thalassiosirales</taxon>
        <taxon>Skeletonemataceae</taxon>
        <taxon>Skeletonema</taxon>
        <taxon>Skeletonema marinoi-dohrnii complex</taxon>
    </lineage>
</organism>
<dbReference type="PROSITE" id="PS50127">
    <property type="entry name" value="UBC_2"/>
    <property type="match status" value="1"/>
</dbReference>
<dbReference type="Pfam" id="PF00179">
    <property type="entry name" value="UQ_con"/>
    <property type="match status" value="1"/>
</dbReference>
<feature type="domain" description="UBC core" evidence="2">
    <location>
        <begin position="77"/>
        <end position="229"/>
    </location>
</feature>
<dbReference type="PANTHER" id="PTHR24068">
    <property type="entry name" value="UBIQUITIN-CONJUGATING ENZYME E2"/>
    <property type="match status" value="1"/>
</dbReference>
<dbReference type="Gene3D" id="3.10.110.10">
    <property type="entry name" value="Ubiquitin Conjugating Enzyme"/>
    <property type="match status" value="1"/>
</dbReference>
<feature type="region of interest" description="Disordered" evidence="1">
    <location>
        <begin position="78"/>
        <end position="121"/>
    </location>
</feature>
<accession>A0AAD8Y6J1</accession>
<dbReference type="EC" id="2.3.2.23" evidence="3"/>
<keyword evidence="4" id="KW-1185">Reference proteome</keyword>
<feature type="compositionally biased region" description="Low complexity" evidence="1">
    <location>
        <begin position="109"/>
        <end position="121"/>
    </location>
</feature>
<feature type="compositionally biased region" description="Low complexity" evidence="1">
    <location>
        <begin position="78"/>
        <end position="94"/>
    </location>
</feature>
<proteinExistence type="predicted"/>
<feature type="compositionally biased region" description="Polar residues" evidence="1">
    <location>
        <begin position="99"/>
        <end position="108"/>
    </location>
</feature>
<dbReference type="InterPro" id="IPR000608">
    <property type="entry name" value="UBC"/>
</dbReference>
<keyword evidence="3" id="KW-0808">Transferase</keyword>